<proteinExistence type="predicted"/>
<reference evidence="2 3" key="1">
    <citation type="journal article" date="2014" name="Genome Announc.">
        <title>Genome Sequences of Three Novel Bacillus cereus Bacteriophages.</title>
        <authorList>
            <person name="Grose J.H."/>
            <person name="Jensen J.D."/>
            <person name="Merrill B.D."/>
            <person name="Fisher J.N."/>
            <person name="Burnett S.H."/>
            <person name="Breakwell D.P."/>
        </authorList>
    </citation>
    <scope>NUCLEOTIDE SEQUENCE [LARGE SCALE GENOMIC DNA]</scope>
</reference>
<sequence length="82" mass="9086">MEIVVYTQPACPKCDQAKAWLTNAGHPFETVDITKSTEGLNYISSIGALTTPVVRFKDEEDDKAVFGFNIADMADIIDEMEE</sequence>
<protein>
    <submittedName>
        <fullName evidence="2">Glutaredoxin-like NrdH protein</fullName>
    </submittedName>
</protein>
<dbReference type="SUPFAM" id="SSF52833">
    <property type="entry name" value="Thioredoxin-like"/>
    <property type="match status" value="1"/>
</dbReference>
<dbReference type="InterPro" id="IPR036249">
    <property type="entry name" value="Thioredoxin-like_sf"/>
</dbReference>
<name>S5MSA2_9CAUD</name>
<dbReference type="EMBL" id="KC595511">
    <property type="protein sequence ID" value="AGR46677.1"/>
    <property type="molecule type" value="Genomic_DNA"/>
</dbReference>
<evidence type="ECO:0000313" key="2">
    <source>
        <dbReference type="EMBL" id="AGR46677.1"/>
    </source>
</evidence>
<dbReference type="Gene3D" id="3.40.30.10">
    <property type="entry name" value="Glutaredoxin"/>
    <property type="match status" value="1"/>
</dbReference>
<dbReference type="Pfam" id="PF00462">
    <property type="entry name" value="Glutaredoxin"/>
    <property type="match status" value="1"/>
</dbReference>
<gene>
    <name evidence="2" type="ORF">BASILISK_14</name>
</gene>
<organism evidence="2 3">
    <name type="scientific">Bacillus phage Basilisk</name>
    <dbReference type="NCBI Taxonomy" id="1296654"/>
    <lineage>
        <taxon>Viruses</taxon>
        <taxon>Duplodnaviria</taxon>
        <taxon>Heunggongvirae</taxon>
        <taxon>Uroviricota</taxon>
        <taxon>Caudoviricetes</taxon>
        <taxon>Sejongvirinae</taxon>
        <taxon>Basiliskvirus</taxon>
        <taxon>Basiliskvirus basilisk</taxon>
    </lineage>
</organism>
<dbReference type="InterPro" id="IPR002109">
    <property type="entry name" value="Glutaredoxin"/>
</dbReference>
<dbReference type="CDD" id="cd02976">
    <property type="entry name" value="NrdH"/>
    <property type="match status" value="1"/>
</dbReference>
<accession>S5MSA2</accession>
<feature type="domain" description="Glutaredoxin" evidence="1">
    <location>
        <begin position="3"/>
        <end position="59"/>
    </location>
</feature>
<evidence type="ECO:0000259" key="1">
    <source>
        <dbReference type="Pfam" id="PF00462"/>
    </source>
</evidence>
<evidence type="ECO:0000313" key="3">
    <source>
        <dbReference type="Proteomes" id="UP000015091"/>
    </source>
</evidence>
<dbReference type="Proteomes" id="UP000015091">
    <property type="component" value="Segment"/>
</dbReference>
<dbReference type="PROSITE" id="PS51354">
    <property type="entry name" value="GLUTAREDOXIN_2"/>
    <property type="match status" value="1"/>
</dbReference>
<keyword evidence="3" id="KW-1185">Reference proteome</keyword>